<evidence type="ECO:0000256" key="1">
    <source>
        <dbReference type="ARBA" id="ARBA00004418"/>
    </source>
</evidence>
<comment type="function">
    <text evidence="10">Participates in the translocation of lipoproteins from the inner membrane to the outer membrane. Only forms a complex with a lipoprotein if the residue after the N-terminal Cys is not an aspartate (The Asp acts as a targeting signal to indicate that the lipoprotein should stay in the inner membrane).</text>
</comment>
<dbReference type="SUPFAM" id="SSF89392">
    <property type="entry name" value="Prokaryotic lipoproteins and lipoprotein localization factors"/>
    <property type="match status" value="1"/>
</dbReference>
<comment type="subunit">
    <text evidence="3 10">Monomer.</text>
</comment>
<gene>
    <name evidence="10 11" type="primary">lolA</name>
    <name evidence="11" type="ORF">N4T56_06900</name>
</gene>
<evidence type="ECO:0000256" key="6">
    <source>
        <dbReference type="ARBA" id="ARBA00022729"/>
    </source>
</evidence>
<sequence length="214" mass="23904" precursor="true">MKKRITVLGLLLSTSMLSAAAYADDATELRAKLAKIDNLHATFTQQVTDINKKPIQSGNGVFALAYPNQFYWHLTEPDESLIVADGTNLWVFNPFAEEVTVMDVSQAVDASPMALLVHRDDETWNKYSVMKRQNKAQSNCFDIQPKQLNSSVVAVSVCFNDSKLTQFNLTDEQGNLSQFQLSAQRAVLPAESDLFKFAIPDNVDIDDQRLKQAN</sequence>
<evidence type="ECO:0000256" key="7">
    <source>
        <dbReference type="ARBA" id="ARBA00022764"/>
    </source>
</evidence>
<feature type="signal peptide" evidence="10">
    <location>
        <begin position="1"/>
        <end position="23"/>
    </location>
</feature>
<dbReference type="RefSeq" id="WP_261732694.1">
    <property type="nucleotide sequence ID" value="NZ_JAODOQ010000001.1"/>
</dbReference>
<dbReference type="Pfam" id="PF03548">
    <property type="entry name" value="LolA"/>
    <property type="match status" value="1"/>
</dbReference>
<evidence type="ECO:0000256" key="10">
    <source>
        <dbReference type="HAMAP-Rule" id="MF_00240"/>
    </source>
</evidence>
<dbReference type="PANTHER" id="PTHR35869:SF1">
    <property type="entry name" value="OUTER-MEMBRANE LIPOPROTEIN CARRIER PROTEIN"/>
    <property type="match status" value="1"/>
</dbReference>
<feature type="chain" id="PRO_5044901136" description="Outer-membrane lipoprotein carrier protein" evidence="10">
    <location>
        <begin position="24"/>
        <end position="214"/>
    </location>
</feature>
<dbReference type="HAMAP" id="MF_00240">
    <property type="entry name" value="LolA"/>
    <property type="match status" value="1"/>
</dbReference>
<reference evidence="11" key="1">
    <citation type="submission" date="2022-09" db="EMBL/GenBank/DDBJ databases">
        <title>Shewanella sp. KJ10-1 sp.nov, isolated from marine algae.</title>
        <authorList>
            <person name="Butt M."/>
            <person name="Lee J.K."/>
            <person name="Kim J.M."/>
            <person name="Choi D.G."/>
        </authorList>
    </citation>
    <scope>NUCLEOTIDE SEQUENCE</scope>
    <source>
        <strain evidence="11">KJ10-1</strain>
    </source>
</reference>
<evidence type="ECO:0000256" key="8">
    <source>
        <dbReference type="ARBA" id="ARBA00022927"/>
    </source>
</evidence>
<protein>
    <recommendedName>
        <fullName evidence="4 10">Outer-membrane lipoprotein carrier protein</fullName>
    </recommendedName>
</protein>
<keyword evidence="6 10" id="KW-0732">Signal</keyword>
<comment type="similarity">
    <text evidence="2 10">Belongs to the LolA family.</text>
</comment>
<comment type="subcellular location">
    <subcellularLocation>
        <location evidence="1 10">Periplasm</location>
    </subcellularLocation>
</comment>
<organism evidence="11 12">
    <name type="scientific">Shewanella phaeophyticola</name>
    <dbReference type="NCBI Taxonomy" id="2978345"/>
    <lineage>
        <taxon>Bacteria</taxon>
        <taxon>Pseudomonadati</taxon>
        <taxon>Pseudomonadota</taxon>
        <taxon>Gammaproteobacteria</taxon>
        <taxon>Alteromonadales</taxon>
        <taxon>Shewanellaceae</taxon>
        <taxon>Shewanella</taxon>
    </lineage>
</organism>
<keyword evidence="11" id="KW-0449">Lipoprotein</keyword>
<evidence type="ECO:0000256" key="3">
    <source>
        <dbReference type="ARBA" id="ARBA00011245"/>
    </source>
</evidence>
<evidence type="ECO:0000256" key="4">
    <source>
        <dbReference type="ARBA" id="ARBA00014035"/>
    </source>
</evidence>
<dbReference type="CDD" id="cd16325">
    <property type="entry name" value="LolA"/>
    <property type="match status" value="1"/>
</dbReference>
<dbReference type="EMBL" id="JAODOQ010000001">
    <property type="protein sequence ID" value="MCT8986267.1"/>
    <property type="molecule type" value="Genomic_DNA"/>
</dbReference>
<dbReference type="InterPro" id="IPR029046">
    <property type="entry name" value="LolA/LolB/LppX"/>
</dbReference>
<dbReference type="PANTHER" id="PTHR35869">
    <property type="entry name" value="OUTER-MEMBRANE LIPOPROTEIN CARRIER PROTEIN"/>
    <property type="match status" value="1"/>
</dbReference>
<keyword evidence="5 10" id="KW-0813">Transport</keyword>
<dbReference type="InterPro" id="IPR004564">
    <property type="entry name" value="OM_lipoprot_carrier_LolA-like"/>
</dbReference>
<keyword evidence="12" id="KW-1185">Reference proteome</keyword>
<evidence type="ECO:0000256" key="9">
    <source>
        <dbReference type="ARBA" id="ARBA00023186"/>
    </source>
</evidence>
<dbReference type="Gene3D" id="2.50.20.10">
    <property type="entry name" value="Lipoprotein localisation LolA/LolB/LppX"/>
    <property type="match status" value="1"/>
</dbReference>
<evidence type="ECO:0000256" key="2">
    <source>
        <dbReference type="ARBA" id="ARBA00007615"/>
    </source>
</evidence>
<evidence type="ECO:0000313" key="12">
    <source>
        <dbReference type="Proteomes" id="UP001431192"/>
    </source>
</evidence>
<name>A0ABT2P0U3_9GAMM</name>
<keyword evidence="9 10" id="KW-0143">Chaperone</keyword>
<dbReference type="Proteomes" id="UP001431192">
    <property type="component" value="Unassembled WGS sequence"/>
</dbReference>
<keyword evidence="8 10" id="KW-0653">Protein transport</keyword>
<proteinExistence type="inferred from homology"/>
<accession>A0ABT2P0U3</accession>
<dbReference type="InterPro" id="IPR018323">
    <property type="entry name" value="OM_lipoprot_carrier_LolA_Pbac"/>
</dbReference>
<evidence type="ECO:0000313" key="11">
    <source>
        <dbReference type="EMBL" id="MCT8986267.1"/>
    </source>
</evidence>
<comment type="caution">
    <text evidence="11">The sequence shown here is derived from an EMBL/GenBank/DDBJ whole genome shotgun (WGS) entry which is preliminary data.</text>
</comment>
<dbReference type="NCBIfam" id="TIGR00547">
    <property type="entry name" value="lolA"/>
    <property type="match status" value="1"/>
</dbReference>
<keyword evidence="7 10" id="KW-0574">Periplasm</keyword>
<evidence type="ECO:0000256" key="5">
    <source>
        <dbReference type="ARBA" id="ARBA00022448"/>
    </source>
</evidence>